<evidence type="ECO:0000256" key="10">
    <source>
        <dbReference type="PIRSR" id="PIRSR001589-3"/>
    </source>
</evidence>
<dbReference type="InterPro" id="IPR017932">
    <property type="entry name" value="GATase_2_dom"/>
</dbReference>
<comment type="pathway">
    <text evidence="1">Amino-acid biosynthesis; L-asparagine biosynthesis; L-asparagine from L-aspartate (L-Gln route): step 1/1.</text>
</comment>
<feature type="site" description="Important for beta-aspartyl-AMP intermediate formation" evidence="10">
    <location>
        <position position="358"/>
    </location>
</feature>
<evidence type="ECO:0000256" key="1">
    <source>
        <dbReference type="ARBA" id="ARBA00005187"/>
    </source>
</evidence>
<dbReference type="InterPro" id="IPR014729">
    <property type="entry name" value="Rossmann-like_a/b/a_fold"/>
</dbReference>
<evidence type="ECO:0000256" key="8">
    <source>
        <dbReference type="PIRSR" id="PIRSR001589-1"/>
    </source>
</evidence>
<proteinExistence type="inferred from homology"/>
<feature type="binding site" evidence="9">
    <location>
        <begin position="356"/>
        <end position="357"/>
    </location>
    <ligand>
        <name>ATP</name>
        <dbReference type="ChEBI" id="CHEBI:30616"/>
    </ligand>
</feature>
<keyword evidence="5 9" id="KW-0067">ATP-binding</keyword>
<dbReference type="GO" id="GO:0005524">
    <property type="term" value="F:ATP binding"/>
    <property type="evidence" value="ECO:0007669"/>
    <property type="project" value="UniProtKB-KW"/>
</dbReference>
<name>A0A840VMS3_9PROT</name>
<dbReference type="Pfam" id="PF13537">
    <property type="entry name" value="GATase_7"/>
    <property type="match status" value="1"/>
</dbReference>
<feature type="active site" description="For GATase activity" evidence="8">
    <location>
        <position position="2"/>
    </location>
</feature>
<dbReference type="SUPFAM" id="SSF52402">
    <property type="entry name" value="Adenine nucleotide alpha hydrolases-like"/>
    <property type="match status" value="1"/>
</dbReference>
<dbReference type="InterPro" id="IPR029055">
    <property type="entry name" value="Ntn_hydrolases_N"/>
</dbReference>
<dbReference type="EMBL" id="JACHFJ010000003">
    <property type="protein sequence ID" value="MBB5372760.1"/>
    <property type="molecule type" value="Genomic_DNA"/>
</dbReference>
<evidence type="ECO:0000259" key="11">
    <source>
        <dbReference type="PROSITE" id="PS51278"/>
    </source>
</evidence>
<dbReference type="GO" id="GO:0006529">
    <property type="term" value="P:asparagine biosynthetic process"/>
    <property type="evidence" value="ECO:0007669"/>
    <property type="project" value="UniProtKB-KW"/>
</dbReference>
<evidence type="ECO:0000256" key="6">
    <source>
        <dbReference type="ARBA" id="ARBA00022962"/>
    </source>
</evidence>
<keyword evidence="6 8" id="KW-0315">Glutamine amidotransferase</keyword>
<dbReference type="Proteomes" id="UP000553706">
    <property type="component" value="Unassembled WGS sequence"/>
</dbReference>
<gene>
    <name evidence="12" type="ORF">HNP71_001011</name>
</gene>
<keyword evidence="8" id="KW-0028">Amino-acid biosynthesis</keyword>
<sequence length="581" mass="64310">MCGIAGISLRPGMALDQSMLDRMTAALAHRGPDGQGQFTTPRGALVHTRLAIIDLATGDQPLYSGPLTLVANGEIYNYRELRERFGGTYATQSDCEPPLKIYARASMAYAEHLRGMYAIALHDAAFHTFILSRDLFGIKPLYVARGAGGLAFASEPRALLEAGVVPRRLVDKKLGELLNLQFTTGAQSIFAGIQRVLPGETLSIRQGQVARRTRLGLPTPMHRPENEEDALKRLDKVLEEAVELHQRSDVAYGMFLSGGIDSATILALMARLNTSPVLAFTAGFDVPGVADEREAAAAIARSVGARHERVEITQAMMWEHLPEIVACMDDPVADYAIIPSWFLAREARKDVKVILSGEGGDEMFAGYGRYRSAARRFFPKPMRGHGVFDGLDVLRHPPRGWREGIATAERQAGQHFTRLKRAQLTDMADWLPHDLLLKLDRCLMAHGIEGRTPFIDKEVAAFAFSLPDSMLVRGRLGKYLLRRWLEKNMPAAQPFARKQGFDVPVGAWIAAQAKPLAELLVRQPIIAELAEPGRVRALLERAEEKRAGFAAWVLLFTALWHRRHILDLPPVGDVFSTLRQI</sequence>
<keyword evidence="12" id="KW-0436">Ligase</keyword>
<dbReference type="NCBIfam" id="TIGR01536">
    <property type="entry name" value="asn_synth_AEB"/>
    <property type="match status" value="1"/>
</dbReference>
<comment type="similarity">
    <text evidence="2">Belongs to the asparagine synthetase family.</text>
</comment>
<dbReference type="InterPro" id="IPR006426">
    <property type="entry name" value="Asn_synth_AEB"/>
</dbReference>
<dbReference type="GO" id="GO:0005829">
    <property type="term" value="C:cytosol"/>
    <property type="evidence" value="ECO:0007669"/>
    <property type="project" value="TreeGrafter"/>
</dbReference>
<reference evidence="12 13" key="1">
    <citation type="submission" date="2020-08" db="EMBL/GenBank/DDBJ databases">
        <title>Genomic Encyclopedia of Type Strains, Phase IV (KMG-IV): sequencing the most valuable type-strain genomes for metagenomic binning, comparative biology and taxonomic classification.</title>
        <authorList>
            <person name="Goeker M."/>
        </authorList>
    </citation>
    <scope>NUCLEOTIDE SEQUENCE [LARGE SCALE GENOMIC DNA]</scope>
    <source>
        <strain evidence="12 13">DSM 27026</strain>
    </source>
</reference>
<dbReference type="Gene3D" id="3.40.50.620">
    <property type="entry name" value="HUPs"/>
    <property type="match status" value="1"/>
</dbReference>
<dbReference type="CDD" id="cd00712">
    <property type="entry name" value="AsnB"/>
    <property type="match status" value="1"/>
</dbReference>
<dbReference type="InterPro" id="IPR051786">
    <property type="entry name" value="ASN_synthetase/amidase"/>
</dbReference>
<dbReference type="InterPro" id="IPR001962">
    <property type="entry name" value="Asn_synthase"/>
</dbReference>
<protein>
    <recommendedName>
        <fullName evidence="3">asparagine synthase (glutamine-hydrolyzing)</fullName>
        <ecNumber evidence="3">6.3.5.4</ecNumber>
    </recommendedName>
</protein>
<comment type="caution">
    <text evidence="12">The sequence shown here is derived from an EMBL/GenBank/DDBJ whole genome shotgun (WGS) entry which is preliminary data.</text>
</comment>
<feature type="domain" description="Glutamine amidotransferase type-2" evidence="11">
    <location>
        <begin position="2"/>
        <end position="207"/>
    </location>
</feature>
<comment type="catalytic activity">
    <reaction evidence="7">
        <text>L-aspartate + L-glutamine + ATP + H2O = L-asparagine + L-glutamate + AMP + diphosphate + H(+)</text>
        <dbReference type="Rhea" id="RHEA:12228"/>
        <dbReference type="ChEBI" id="CHEBI:15377"/>
        <dbReference type="ChEBI" id="CHEBI:15378"/>
        <dbReference type="ChEBI" id="CHEBI:29985"/>
        <dbReference type="ChEBI" id="CHEBI:29991"/>
        <dbReference type="ChEBI" id="CHEBI:30616"/>
        <dbReference type="ChEBI" id="CHEBI:33019"/>
        <dbReference type="ChEBI" id="CHEBI:58048"/>
        <dbReference type="ChEBI" id="CHEBI:58359"/>
        <dbReference type="ChEBI" id="CHEBI:456215"/>
        <dbReference type="EC" id="6.3.5.4"/>
    </reaction>
</comment>
<accession>A0A840VMS3</accession>
<dbReference type="PIRSF" id="PIRSF001589">
    <property type="entry name" value="Asn_synthetase_glu-h"/>
    <property type="match status" value="1"/>
</dbReference>
<dbReference type="PANTHER" id="PTHR43284:SF1">
    <property type="entry name" value="ASPARAGINE SYNTHETASE"/>
    <property type="match status" value="1"/>
</dbReference>
<dbReference type="Gene3D" id="3.60.20.10">
    <property type="entry name" value="Glutamine Phosphoribosylpyrophosphate, subunit 1, domain 1"/>
    <property type="match status" value="1"/>
</dbReference>
<dbReference type="AlphaFoldDB" id="A0A840VMS3"/>
<keyword evidence="13" id="KW-1185">Reference proteome</keyword>
<dbReference type="SUPFAM" id="SSF56235">
    <property type="entry name" value="N-terminal nucleophile aminohydrolases (Ntn hydrolases)"/>
    <property type="match status" value="1"/>
</dbReference>
<evidence type="ECO:0000256" key="5">
    <source>
        <dbReference type="ARBA" id="ARBA00022840"/>
    </source>
</evidence>
<dbReference type="RefSeq" id="WP_183265783.1">
    <property type="nucleotide sequence ID" value="NZ_JACHFJ010000003.1"/>
</dbReference>
<evidence type="ECO:0000256" key="4">
    <source>
        <dbReference type="ARBA" id="ARBA00022741"/>
    </source>
</evidence>
<organism evidence="12 13">
    <name type="scientific">Acidocella aromatica</name>
    <dbReference type="NCBI Taxonomy" id="1303579"/>
    <lineage>
        <taxon>Bacteria</taxon>
        <taxon>Pseudomonadati</taxon>
        <taxon>Pseudomonadota</taxon>
        <taxon>Alphaproteobacteria</taxon>
        <taxon>Acetobacterales</taxon>
        <taxon>Acidocellaceae</taxon>
        <taxon>Acidocella</taxon>
    </lineage>
</organism>
<evidence type="ECO:0000256" key="2">
    <source>
        <dbReference type="ARBA" id="ARBA00005752"/>
    </source>
</evidence>
<evidence type="ECO:0000256" key="3">
    <source>
        <dbReference type="ARBA" id="ARBA00012737"/>
    </source>
</evidence>
<evidence type="ECO:0000313" key="12">
    <source>
        <dbReference type="EMBL" id="MBB5372760.1"/>
    </source>
</evidence>
<evidence type="ECO:0000256" key="9">
    <source>
        <dbReference type="PIRSR" id="PIRSR001589-2"/>
    </source>
</evidence>
<dbReference type="CDD" id="cd01991">
    <property type="entry name" value="Asn_synthase_B_C"/>
    <property type="match status" value="1"/>
</dbReference>
<keyword evidence="4 9" id="KW-0547">Nucleotide-binding</keyword>
<dbReference type="PANTHER" id="PTHR43284">
    <property type="entry name" value="ASPARAGINE SYNTHETASE (GLUTAMINE-HYDROLYZING)"/>
    <property type="match status" value="1"/>
</dbReference>
<dbReference type="InterPro" id="IPR033738">
    <property type="entry name" value="AsnB_N"/>
</dbReference>
<dbReference type="PROSITE" id="PS51278">
    <property type="entry name" value="GATASE_TYPE_2"/>
    <property type="match status" value="1"/>
</dbReference>
<feature type="binding site" evidence="9">
    <location>
        <position position="94"/>
    </location>
    <ligand>
        <name>L-glutamine</name>
        <dbReference type="ChEBI" id="CHEBI:58359"/>
    </ligand>
</feature>
<evidence type="ECO:0000313" key="13">
    <source>
        <dbReference type="Proteomes" id="UP000553706"/>
    </source>
</evidence>
<keyword evidence="8" id="KW-0061">Asparagine biosynthesis</keyword>
<dbReference type="EC" id="6.3.5.4" evidence="3"/>
<dbReference type="GO" id="GO:0004066">
    <property type="term" value="F:asparagine synthase (glutamine-hydrolyzing) activity"/>
    <property type="evidence" value="ECO:0007669"/>
    <property type="project" value="UniProtKB-EC"/>
</dbReference>
<evidence type="ECO:0000256" key="7">
    <source>
        <dbReference type="ARBA" id="ARBA00048741"/>
    </source>
</evidence>
<dbReference type="Pfam" id="PF00733">
    <property type="entry name" value="Asn_synthase"/>
    <property type="match status" value="1"/>
</dbReference>